<dbReference type="GO" id="GO:0005737">
    <property type="term" value="C:cytoplasm"/>
    <property type="evidence" value="ECO:0007669"/>
    <property type="project" value="UniProtKB-SubCell"/>
</dbReference>
<dbReference type="KEGG" id="epa:110254846"/>
<evidence type="ECO:0000313" key="12">
    <source>
        <dbReference type="Proteomes" id="UP000887567"/>
    </source>
</evidence>
<dbReference type="PROSITE" id="PS50821">
    <property type="entry name" value="PAZ"/>
    <property type="match status" value="1"/>
</dbReference>
<dbReference type="SMART" id="SM00950">
    <property type="entry name" value="Piwi"/>
    <property type="match status" value="1"/>
</dbReference>
<keyword evidence="6" id="KW-0943">RNA-mediated gene silencing</keyword>
<dbReference type="GO" id="GO:0003723">
    <property type="term" value="F:RNA binding"/>
    <property type="evidence" value="ECO:0007669"/>
    <property type="project" value="UniProtKB-KW"/>
</dbReference>
<reference evidence="11" key="1">
    <citation type="submission" date="2022-11" db="UniProtKB">
        <authorList>
            <consortium name="EnsemblMetazoa"/>
        </authorList>
    </citation>
    <scope>IDENTIFICATION</scope>
</reference>
<dbReference type="RefSeq" id="XP_020917552.2">
    <property type="nucleotide sequence ID" value="XM_021061893.2"/>
</dbReference>
<dbReference type="CDD" id="cd04658">
    <property type="entry name" value="Piwi_piwi-like_Euk"/>
    <property type="match status" value="1"/>
</dbReference>
<evidence type="ECO:0000256" key="3">
    <source>
        <dbReference type="ARBA" id="ARBA00022490"/>
    </source>
</evidence>
<dbReference type="GeneID" id="110254846"/>
<dbReference type="InterPro" id="IPR003100">
    <property type="entry name" value="PAZ_dom"/>
</dbReference>
<dbReference type="OrthoDB" id="445936at2759"/>
<evidence type="ECO:0000256" key="2">
    <source>
        <dbReference type="ARBA" id="ARBA00022473"/>
    </source>
</evidence>
<dbReference type="Gene3D" id="3.30.420.10">
    <property type="entry name" value="Ribonuclease H-like superfamily/Ribonuclease H"/>
    <property type="match status" value="1"/>
</dbReference>
<evidence type="ECO:0000256" key="7">
    <source>
        <dbReference type="ARBA" id="ARBA00038291"/>
    </source>
</evidence>
<keyword evidence="5" id="KW-0694">RNA-binding</keyword>
<evidence type="ECO:0000313" key="11">
    <source>
        <dbReference type="EnsemblMetazoa" id="XP_020895983.1"/>
    </source>
</evidence>
<evidence type="ECO:0000259" key="10">
    <source>
        <dbReference type="PROSITE" id="PS50822"/>
    </source>
</evidence>
<dbReference type="SMART" id="SM00949">
    <property type="entry name" value="PAZ"/>
    <property type="match status" value="1"/>
</dbReference>
<evidence type="ECO:0008006" key="13">
    <source>
        <dbReference type="Google" id="ProtNLM"/>
    </source>
</evidence>
<dbReference type="Proteomes" id="UP000887567">
    <property type="component" value="Unplaced"/>
</dbReference>
<evidence type="ECO:0000256" key="6">
    <source>
        <dbReference type="ARBA" id="ARBA00023158"/>
    </source>
</evidence>
<feature type="compositionally biased region" description="Basic residues" evidence="8">
    <location>
        <begin position="1"/>
        <end position="12"/>
    </location>
</feature>
<feature type="domain" description="PAZ" evidence="9">
    <location>
        <begin position="284"/>
        <end position="393"/>
    </location>
</feature>
<dbReference type="FunFam" id="2.170.260.10:FF:000003">
    <property type="entry name" value="Piwi-like RNA-mediated gene silencing 2"/>
    <property type="match status" value="1"/>
</dbReference>
<proteinExistence type="inferred from homology"/>
<dbReference type="OMA" id="WSGTCRV"/>
<dbReference type="EnsemblMetazoa" id="XM_021061893.2">
    <property type="protein sequence ID" value="XP_020917552.2"/>
    <property type="gene ID" value="LOC110254846"/>
</dbReference>
<dbReference type="InterPro" id="IPR012337">
    <property type="entry name" value="RNaseH-like_sf"/>
</dbReference>
<dbReference type="PANTHER" id="PTHR22891">
    <property type="entry name" value="EUKARYOTIC TRANSLATION INITIATION FACTOR 2C"/>
    <property type="match status" value="1"/>
</dbReference>
<evidence type="ECO:0000259" key="9">
    <source>
        <dbReference type="PROSITE" id="PS50821"/>
    </source>
</evidence>
<evidence type="ECO:0000256" key="8">
    <source>
        <dbReference type="SAM" id="MobiDB-lite"/>
    </source>
</evidence>
<dbReference type="EnsemblMetazoa" id="XM_021040324.1">
    <property type="protein sequence ID" value="XP_020895983.1"/>
    <property type="gene ID" value="LOC110234911"/>
</dbReference>
<feature type="domain" description="Piwi" evidence="10">
    <location>
        <begin position="560"/>
        <end position="855"/>
    </location>
</feature>
<organism evidence="11 12">
    <name type="scientific">Exaiptasia diaphana</name>
    <name type="common">Tropical sea anemone</name>
    <name type="synonym">Aiptasia pulchella</name>
    <dbReference type="NCBI Taxonomy" id="2652724"/>
    <lineage>
        <taxon>Eukaryota</taxon>
        <taxon>Metazoa</taxon>
        <taxon>Cnidaria</taxon>
        <taxon>Anthozoa</taxon>
        <taxon>Hexacorallia</taxon>
        <taxon>Actiniaria</taxon>
        <taxon>Aiptasiidae</taxon>
        <taxon>Exaiptasia</taxon>
    </lineage>
</organism>
<keyword evidence="2" id="KW-0217">Developmental protein</keyword>
<dbReference type="Pfam" id="PF23278">
    <property type="entry name" value="Piwi_N"/>
    <property type="match status" value="1"/>
</dbReference>
<evidence type="ECO:0000256" key="5">
    <source>
        <dbReference type="ARBA" id="ARBA00022884"/>
    </source>
</evidence>
<dbReference type="InterPro" id="IPR003165">
    <property type="entry name" value="Piwi"/>
</dbReference>
<name>A0A913WYK3_EXADI</name>
<comment type="similarity">
    <text evidence="7">Belongs to the argonaute family. Piwi subfamily.</text>
</comment>
<dbReference type="Gene3D" id="3.40.50.2300">
    <property type="match status" value="1"/>
</dbReference>
<keyword evidence="3" id="KW-0963">Cytoplasm</keyword>
<dbReference type="InterPro" id="IPR036397">
    <property type="entry name" value="RNaseH_sf"/>
</dbReference>
<dbReference type="GO" id="GO:0030154">
    <property type="term" value="P:cell differentiation"/>
    <property type="evidence" value="ECO:0007669"/>
    <property type="project" value="UniProtKB-KW"/>
</dbReference>
<comment type="subcellular location">
    <subcellularLocation>
        <location evidence="1">Cytoplasm</location>
    </subcellularLocation>
</comment>
<feature type="compositionally biased region" description="Low complexity" evidence="8">
    <location>
        <begin position="52"/>
        <end position="69"/>
    </location>
</feature>
<sequence length="869" mass="98078">MTGRARGRSRGRGRTEAQAGGDAARRPGEPAVRPPEPAQVGRGRSRGPPSDAAPARPQPTAAAEPPTAAMSGLSVAERGGARGPPEQKRGGRFSEPVTRPPGLNKQGSSGREVSLVSNCFLLETRPNFMIYQYNVSFSPEVDSKKVKFGLVMSQESLIGRVRAFDGMTMFLPIKLQDPVTKINTTRRRRDNPDGEPVEITITLTNELPQDSPTVMQLFNIILRRILKMIDMNQVGRQYYYTRHAIAVNQYNLEIWPGYSTSILKHECGVLLGADVSHKVLRKETVLAFLYDLYKSNQRNFHEIAAKKLVGEIVLTRYNNKTYRIDDISWDERPHHTFSTGRGEISYVDYYAKHYEKQITDMEQPLLIHRPKKIPGKKYIEQIKLLPELCFITGLSDDMRNDFNLMKDLAKHTRIAPKERCEQLMKFIGEINGHAEASSEMTGWGLQFARNLLSFKGRMLPAEAIYQKSKKSSYDPKTADWSRETRGSALHSTVNITNWLVILTNRDRGAIGNDFVSTMKRVLEPMGISTGAPRVVAIDNDRTESYLNAIRSEVGRDMPQIVVAIVPTNRKDRYDAIKKVCCLEMPVPSQVIVSRTLSKKQMLMSVCTKIGIQLNCKLGGEAWALEIPLKNLMVVGIDCYHDSAEKGRSVGGFVASLNQTLTRYYSRCTFQHQHQELIDGLKVCMTAALRKYQEVNQSLPDRIIIFRDGVGDGQLNYVIEHEVSQLLQSFKGIQEGTEYKPKFGMVVVKKRIQNRLFLQGQRGDFANPPPGTVCDSNITRPEWFDFFLVSQSVRQGTVTPTHYNVIYDTTGLKPDHFQRLAYKLTHLYYNWPGTVRVPAPCQYAHKLAFLVGQSLHREPSASLADKLFFL</sequence>
<dbReference type="Gene3D" id="2.170.260.10">
    <property type="entry name" value="paz domain"/>
    <property type="match status" value="1"/>
</dbReference>
<evidence type="ECO:0000256" key="4">
    <source>
        <dbReference type="ARBA" id="ARBA00022782"/>
    </source>
</evidence>
<dbReference type="PROSITE" id="PS50822">
    <property type="entry name" value="PIWI"/>
    <property type="match status" value="1"/>
</dbReference>
<dbReference type="FunFam" id="3.30.420.10:FF:000014">
    <property type="entry name" value="Piwi-like RNA-mediated gene silencing 1"/>
    <property type="match status" value="1"/>
</dbReference>
<dbReference type="InterPro" id="IPR036085">
    <property type="entry name" value="PAZ_dom_sf"/>
</dbReference>
<dbReference type="CDD" id="cd02845">
    <property type="entry name" value="PAZ_piwi_like"/>
    <property type="match status" value="1"/>
</dbReference>
<dbReference type="GeneID" id="110234911"/>
<keyword evidence="12" id="KW-1185">Reference proteome</keyword>
<dbReference type="Pfam" id="PF02171">
    <property type="entry name" value="Piwi"/>
    <property type="match status" value="1"/>
</dbReference>
<dbReference type="SUPFAM" id="SSF53098">
    <property type="entry name" value="Ribonuclease H-like"/>
    <property type="match status" value="1"/>
</dbReference>
<dbReference type="AlphaFoldDB" id="A0A913WYK3"/>
<feature type="region of interest" description="Disordered" evidence="8">
    <location>
        <begin position="1"/>
        <end position="110"/>
    </location>
</feature>
<dbReference type="KEGG" id="epa:110234911"/>
<accession>A0A913WYK3</accession>
<dbReference type="GO" id="GO:0031047">
    <property type="term" value="P:regulatory ncRNA-mediated gene silencing"/>
    <property type="evidence" value="ECO:0007669"/>
    <property type="project" value="UniProtKB-KW"/>
</dbReference>
<dbReference type="SUPFAM" id="SSF101690">
    <property type="entry name" value="PAZ domain"/>
    <property type="match status" value="1"/>
</dbReference>
<protein>
    <recommendedName>
        <fullName evidence="13">Piwi-like protein 1</fullName>
    </recommendedName>
</protein>
<evidence type="ECO:0000256" key="1">
    <source>
        <dbReference type="ARBA" id="ARBA00004496"/>
    </source>
</evidence>
<dbReference type="Pfam" id="PF02170">
    <property type="entry name" value="PAZ"/>
    <property type="match status" value="1"/>
</dbReference>
<dbReference type="RefSeq" id="XP_020895983.1">
    <property type="nucleotide sequence ID" value="XM_021040324.1"/>
</dbReference>
<keyword evidence="4" id="KW-0221">Differentiation</keyword>